<dbReference type="EMBL" id="JPWJ01000010">
    <property type="protein sequence ID" value="RCK47584.1"/>
    <property type="molecule type" value="Genomic_DNA"/>
</dbReference>
<dbReference type="Gene3D" id="3.40.50.1000">
    <property type="entry name" value="HAD superfamily/HAD-like"/>
    <property type="match status" value="1"/>
</dbReference>
<proteinExistence type="predicted"/>
<dbReference type="InterPro" id="IPR006439">
    <property type="entry name" value="HAD-SF_hydro_IA"/>
</dbReference>
<gene>
    <name evidence="2" type="ORF">SAMN05428964_1011056</name>
    <name evidence="1" type="ORF">TH44_18180</name>
</gene>
<dbReference type="Proteomes" id="UP000252266">
    <property type="component" value="Unassembled WGS sequence"/>
</dbReference>
<dbReference type="Proteomes" id="UP000219068">
    <property type="component" value="Unassembled WGS sequence"/>
</dbReference>
<reference evidence="2 3" key="2">
    <citation type="submission" date="2017-08" db="EMBL/GenBank/DDBJ databases">
        <authorList>
            <person name="de Groot N.N."/>
        </authorList>
    </citation>
    <scope>NUCLEOTIDE SEQUENCE [LARGE SCALE GENOMIC DNA]</scope>
    <source>
        <strain evidence="2 3">USBA 78</strain>
    </source>
</reference>
<name>A0A154KYL3_9PROT</name>
<protein>
    <submittedName>
        <fullName evidence="2">2-haloacid dehalogenase</fullName>
    </submittedName>
    <submittedName>
        <fullName evidence="1">HAD family hydrolase</fullName>
    </submittedName>
</protein>
<evidence type="ECO:0000313" key="1">
    <source>
        <dbReference type="EMBL" id="RCK47584.1"/>
    </source>
</evidence>
<dbReference type="NCBIfam" id="TIGR01509">
    <property type="entry name" value="HAD-SF-IA-v3"/>
    <property type="match status" value="1"/>
</dbReference>
<dbReference type="InterPro" id="IPR023214">
    <property type="entry name" value="HAD_sf"/>
</dbReference>
<evidence type="ECO:0000313" key="2">
    <source>
        <dbReference type="EMBL" id="SOB94465.1"/>
    </source>
</evidence>
<dbReference type="GO" id="GO:0016787">
    <property type="term" value="F:hydrolase activity"/>
    <property type="evidence" value="ECO:0007669"/>
    <property type="project" value="UniProtKB-KW"/>
</dbReference>
<accession>A0A154KYL3</accession>
<dbReference type="PANTHER" id="PTHR43611:SF3">
    <property type="entry name" value="FLAVIN MONONUCLEOTIDE HYDROLASE 1, CHLOROPLATIC"/>
    <property type="match status" value="1"/>
</dbReference>
<evidence type="ECO:0000313" key="3">
    <source>
        <dbReference type="Proteomes" id="UP000219068"/>
    </source>
</evidence>
<evidence type="ECO:0000313" key="4">
    <source>
        <dbReference type="Proteomes" id="UP000252266"/>
    </source>
</evidence>
<reference evidence="1 4" key="1">
    <citation type="submission" date="2014-07" db="EMBL/GenBank/DDBJ databases">
        <title>Draft genome sequence of Thalassospira xiamenensis IB13.</title>
        <authorList>
            <person name="Lai Q."/>
            <person name="Shao Z."/>
        </authorList>
    </citation>
    <scope>NUCLEOTIDE SEQUENCE [LARGE SCALE GENOMIC DNA]</scope>
    <source>
        <strain evidence="1 4">IB13</strain>
    </source>
</reference>
<dbReference type="EMBL" id="OBMM01000001">
    <property type="protein sequence ID" value="SOB94465.1"/>
    <property type="molecule type" value="Genomic_DNA"/>
</dbReference>
<dbReference type="RefSeq" id="WP_062958926.1">
    <property type="nucleotide sequence ID" value="NZ_JPWJ01000010.1"/>
</dbReference>
<dbReference type="SFLD" id="SFLDS00003">
    <property type="entry name" value="Haloacid_Dehalogenase"/>
    <property type="match status" value="1"/>
</dbReference>
<sequence length="204" mass="24263">MRTIETVLFDLGGVLVDWDPRHLYRKIFNDPAEMERFLTEICHPHWNFLHDKGALRFAKSIPDLQHRYPEYHDQIAAWMDRWPEMMKGSIDRTVHILEELKSRGNVRLFALTNWSADTWPHAIERFGFLSHFEGILVSGQEKLAKPDPQIFDLTAARFKLDPRETLFIDDSEKNIQQAREMGFATHWFRDPIRLRRDLMEYGLL</sequence>
<dbReference type="Pfam" id="PF00702">
    <property type="entry name" value="Hydrolase"/>
    <property type="match status" value="1"/>
</dbReference>
<dbReference type="CDD" id="cd02603">
    <property type="entry name" value="HAD_sEH-N_like"/>
    <property type="match status" value="1"/>
</dbReference>
<dbReference type="NCBIfam" id="TIGR01549">
    <property type="entry name" value="HAD-SF-IA-v1"/>
    <property type="match status" value="1"/>
</dbReference>
<dbReference type="SFLD" id="SFLDG01129">
    <property type="entry name" value="C1.5:_HAD__Beta-PGM__Phosphata"/>
    <property type="match status" value="1"/>
</dbReference>
<dbReference type="SUPFAM" id="SSF56784">
    <property type="entry name" value="HAD-like"/>
    <property type="match status" value="1"/>
</dbReference>
<organism evidence="1 4">
    <name type="scientific">Thalassospira xiamenensis</name>
    <dbReference type="NCBI Taxonomy" id="220697"/>
    <lineage>
        <taxon>Bacteria</taxon>
        <taxon>Pseudomonadati</taxon>
        <taxon>Pseudomonadota</taxon>
        <taxon>Alphaproteobacteria</taxon>
        <taxon>Rhodospirillales</taxon>
        <taxon>Thalassospiraceae</taxon>
        <taxon>Thalassospira</taxon>
    </lineage>
</organism>
<dbReference type="InterPro" id="IPR036412">
    <property type="entry name" value="HAD-like_sf"/>
</dbReference>
<keyword evidence="1" id="KW-0378">Hydrolase</keyword>
<dbReference type="PANTHER" id="PTHR43611">
    <property type="entry name" value="ALPHA-D-GLUCOSE 1-PHOSPHATE PHOSPHATASE"/>
    <property type="match status" value="1"/>
</dbReference>
<dbReference type="AlphaFoldDB" id="A0A154KYL3"/>